<sequence length="1052" mass="101934">MTAEEVSNGGASAADSAVLLGRAACPVWLNPERFLEQEFNADACVADLRRYVPLATLQNELSSYLATLKTKLVEVINQDYADYVGLSGRLANVEGAVVRMRKPLLELRDKLHAVQEAVRTELHSLNQGLRKRKEVATQRALLELILEVSHVAAKVDKLLEEVVAADQHATAAAAAASGTSGGGGGGAPAAAAAVADTASAGAGANSGGAGSSSSGSGSSSSALAGGDLVAQCRLLERVAAEVSRLAFLANKGKDLAFVRSLEPRIAAHRAALRGRLSAALTAALQAAPAPPPANGGGGGGGGANGGANGGGGPRNTAAALHALHAAADLGEVEAAEGAVRRVVVAPLVERLIAEHKAHGPTGGASAGGGGLAGLLASILAGVRRELGPLLDACLAPGSALRGLDLLGAAVLDEVQGALAAALPGVFSPGVPPAFHANYLATAAWLRQLEGLCATRAGVERLRAGPAYGALMRRWNTSVYFSLLFQEIAGELEDALSADKLEPAPAPAAAAAASDPVAPPPPPLALAASGALLRCLRRAASPDVVLPPLTDRFLRLVLQLAQRYATWVLAATAARREAAAAAAAAAGAAVGGAGGGGAPPGTPPGAGAPGGGGGGGALGAGLSGPGAGEGAVTAAGAGSAAAAWAAALAAEELMAIVHDTEAVHAYLAGPFTATFLELLPLPAAATAAATASPSTLLAGASSGTVPPSPLASASSLASLGSMPPPPATPSAAAAAPAADGGGAAAAAAAVAAAVRGALAEAAEAVRSAGRGLAAALGEEAVERCVVVVRQLKGITATYRMTAKAPPSRASHYVSGVLAPLRALLEAGAVRRLAPALQQELLVLPVAEGVCGRYAALADELLVSVRKTESSLKRLKKAKAAGGGEEDAAAAVSDSDKITLQLHLDAAELGLQLGRLLGAAPGEELAAAAAAVPSFRRLQEVVAPPPGLLPATAAAAAAGTAAHAPAAPAYGAAAPAPYQASPPPAAAAAPVPAPMTSGLGSSGGAGFVGTAVAGAAAFGGGLGAGLGVPDAPNVDGDGGSVGGAGGASDQDALL</sequence>
<dbReference type="GO" id="GO:0015031">
    <property type="term" value="P:protein transport"/>
    <property type="evidence" value="ECO:0007669"/>
    <property type="project" value="UniProtKB-KW"/>
</dbReference>
<evidence type="ECO:0000256" key="3">
    <source>
        <dbReference type="ARBA" id="ARBA00020977"/>
    </source>
</evidence>
<dbReference type="InterPro" id="IPR024602">
    <property type="entry name" value="COG_su2_N"/>
</dbReference>
<evidence type="ECO:0000313" key="12">
    <source>
        <dbReference type="EMBL" id="KAG2451026.1"/>
    </source>
</evidence>
<comment type="subcellular location">
    <subcellularLocation>
        <location evidence="1">Golgi apparatus membrane</location>
        <topology evidence="1">Peripheral membrane protein</topology>
    </subcellularLocation>
</comment>
<dbReference type="InterPro" id="IPR009316">
    <property type="entry name" value="COG2"/>
</dbReference>
<dbReference type="GO" id="GO:0017119">
    <property type="term" value="C:Golgi transport complex"/>
    <property type="evidence" value="ECO:0007669"/>
    <property type="project" value="TreeGrafter"/>
</dbReference>
<dbReference type="OrthoDB" id="332281at2759"/>
<evidence type="ECO:0000256" key="5">
    <source>
        <dbReference type="ARBA" id="ARBA00022927"/>
    </source>
</evidence>
<keyword evidence="4" id="KW-0813">Transport</keyword>
<evidence type="ECO:0000256" key="4">
    <source>
        <dbReference type="ARBA" id="ARBA00022448"/>
    </source>
</evidence>
<evidence type="ECO:0000256" key="6">
    <source>
        <dbReference type="ARBA" id="ARBA00023034"/>
    </source>
</evidence>
<feature type="compositionally biased region" description="Gly residues" evidence="9">
    <location>
        <begin position="1034"/>
        <end position="1044"/>
    </location>
</feature>
<protein>
    <recommendedName>
        <fullName evidence="3">Conserved oligomeric Golgi complex subunit 2</fullName>
    </recommendedName>
    <alternativeName>
        <fullName evidence="8">Component of oligomeric Golgi complex 2</fullName>
    </alternativeName>
</protein>
<evidence type="ECO:0000256" key="7">
    <source>
        <dbReference type="ARBA" id="ARBA00023136"/>
    </source>
</evidence>
<gene>
    <name evidence="12" type="ORF">HYH02_004295</name>
</gene>
<name>A0A836B8M9_9CHLO</name>
<feature type="region of interest" description="Disordered" evidence="9">
    <location>
        <begin position="288"/>
        <end position="312"/>
    </location>
</feature>
<dbReference type="PANTHER" id="PTHR12961">
    <property type="entry name" value="CONSERVED OLIGOMERIC GOLGI COMPLEX COMPONENT 2"/>
    <property type="match status" value="1"/>
</dbReference>
<dbReference type="Proteomes" id="UP000613740">
    <property type="component" value="Unassembled WGS sequence"/>
</dbReference>
<feature type="domain" description="Conserved oligomeric Golgi complex subunit 2 N-terminal" evidence="10">
    <location>
        <begin position="28"/>
        <end position="101"/>
    </location>
</feature>
<feature type="domain" description="COG complex component COG2 C-terminal" evidence="11">
    <location>
        <begin position="472"/>
        <end position="679"/>
    </location>
</feature>
<keyword evidence="13" id="KW-1185">Reference proteome</keyword>
<dbReference type="Pfam" id="PF12022">
    <property type="entry name" value="COG2_C"/>
    <property type="match status" value="2"/>
</dbReference>
<comment type="caution">
    <text evidence="12">The sequence shown here is derived from an EMBL/GenBank/DDBJ whole genome shotgun (WGS) entry which is preliminary data.</text>
</comment>
<evidence type="ECO:0000259" key="10">
    <source>
        <dbReference type="Pfam" id="PF06148"/>
    </source>
</evidence>
<feature type="region of interest" description="Disordered" evidence="9">
    <location>
        <begin position="1028"/>
        <end position="1052"/>
    </location>
</feature>
<keyword evidence="7" id="KW-0472">Membrane</keyword>
<keyword evidence="5" id="KW-0653">Protein transport</keyword>
<dbReference type="AlphaFoldDB" id="A0A836B8M9"/>
<evidence type="ECO:0000256" key="2">
    <source>
        <dbReference type="ARBA" id="ARBA00007603"/>
    </source>
</evidence>
<dbReference type="GO" id="GO:0006891">
    <property type="term" value="P:intra-Golgi vesicle-mediated transport"/>
    <property type="evidence" value="ECO:0007669"/>
    <property type="project" value="TreeGrafter"/>
</dbReference>
<dbReference type="PANTHER" id="PTHR12961:SF0">
    <property type="entry name" value="CONSERVED OLIGOMERIC GOLGI COMPLEX SUBUNIT 2"/>
    <property type="match status" value="1"/>
</dbReference>
<evidence type="ECO:0000256" key="8">
    <source>
        <dbReference type="ARBA" id="ARBA00031344"/>
    </source>
</evidence>
<dbReference type="EMBL" id="JAEHOD010000009">
    <property type="protein sequence ID" value="KAG2451026.1"/>
    <property type="molecule type" value="Genomic_DNA"/>
</dbReference>
<comment type="similarity">
    <text evidence="2">Belongs to the COG2 family.</text>
</comment>
<dbReference type="InterPro" id="IPR024603">
    <property type="entry name" value="COG_complex_COG2_C"/>
</dbReference>
<dbReference type="GO" id="GO:0000139">
    <property type="term" value="C:Golgi membrane"/>
    <property type="evidence" value="ECO:0007669"/>
    <property type="project" value="UniProtKB-SubCell"/>
</dbReference>
<dbReference type="Pfam" id="PF06148">
    <property type="entry name" value="COG2_N"/>
    <property type="match status" value="1"/>
</dbReference>
<evidence type="ECO:0000313" key="13">
    <source>
        <dbReference type="Proteomes" id="UP000613740"/>
    </source>
</evidence>
<reference evidence="12" key="1">
    <citation type="journal article" date="2020" name="bioRxiv">
        <title>Comparative genomics of Chlamydomonas.</title>
        <authorList>
            <person name="Craig R.J."/>
            <person name="Hasan A.R."/>
            <person name="Ness R.W."/>
            <person name="Keightley P.D."/>
        </authorList>
    </citation>
    <scope>NUCLEOTIDE SEQUENCE</scope>
    <source>
        <strain evidence="12">CCAP 11/173</strain>
    </source>
</reference>
<evidence type="ECO:0000256" key="1">
    <source>
        <dbReference type="ARBA" id="ARBA00004395"/>
    </source>
</evidence>
<feature type="domain" description="COG complex component COG2 C-terminal" evidence="11">
    <location>
        <begin position="750"/>
        <end position="904"/>
    </location>
</feature>
<accession>A0A836B8M9</accession>
<proteinExistence type="inferred from homology"/>
<dbReference type="GO" id="GO:0007030">
    <property type="term" value="P:Golgi organization"/>
    <property type="evidence" value="ECO:0007669"/>
    <property type="project" value="InterPro"/>
</dbReference>
<feature type="compositionally biased region" description="Gly residues" evidence="9">
    <location>
        <begin position="294"/>
        <end position="312"/>
    </location>
</feature>
<keyword evidence="6" id="KW-0333">Golgi apparatus</keyword>
<evidence type="ECO:0000259" key="11">
    <source>
        <dbReference type="Pfam" id="PF12022"/>
    </source>
</evidence>
<feature type="region of interest" description="Disordered" evidence="9">
    <location>
        <begin position="591"/>
        <end position="611"/>
    </location>
</feature>
<feature type="region of interest" description="Disordered" evidence="9">
    <location>
        <begin position="712"/>
        <end position="734"/>
    </location>
</feature>
<evidence type="ECO:0000256" key="9">
    <source>
        <dbReference type="SAM" id="MobiDB-lite"/>
    </source>
</evidence>
<organism evidence="12 13">
    <name type="scientific">Chlamydomonas schloesseri</name>
    <dbReference type="NCBI Taxonomy" id="2026947"/>
    <lineage>
        <taxon>Eukaryota</taxon>
        <taxon>Viridiplantae</taxon>
        <taxon>Chlorophyta</taxon>
        <taxon>core chlorophytes</taxon>
        <taxon>Chlorophyceae</taxon>
        <taxon>CS clade</taxon>
        <taxon>Chlamydomonadales</taxon>
        <taxon>Chlamydomonadaceae</taxon>
        <taxon>Chlamydomonas</taxon>
    </lineage>
</organism>